<dbReference type="EMBL" id="NEDP02001668">
    <property type="protein sequence ID" value="OWF52742.1"/>
    <property type="molecule type" value="Genomic_DNA"/>
</dbReference>
<sequence>MAEQAVVRDLGEEVELEESNGHGPPSPKQDRRNITKKGKTKKKADDRIKFDWPKRNYFEISCEIPTMGLKNLIHRFVYVAKLKTSTEDRAEIGSHYERFFKNLQNVQQSSEVITGLLLVYLKHIVHIVETSTDLITETVRDIQSNINDSSGLFESGKILIISHDISFHSVCLFVKNSASYMSN</sequence>
<proteinExistence type="predicted"/>
<evidence type="ECO:0000313" key="3">
    <source>
        <dbReference type="Proteomes" id="UP000242188"/>
    </source>
</evidence>
<comment type="caution">
    <text evidence="2">The sequence shown here is derived from an EMBL/GenBank/DDBJ whole genome shotgun (WGS) entry which is preliminary data.</text>
</comment>
<dbReference type="Pfam" id="PF24787">
    <property type="entry name" value="TEX47"/>
    <property type="match status" value="1"/>
</dbReference>
<evidence type="ECO:0000256" key="1">
    <source>
        <dbReference type="SAM" id="MobiDB-lite"/>
    </source>
</evidence>
<reference evidence="2 3" key="1">
    <citation type="journal article" date="2017" name="Nat. Ecol. Evol.">
        <title>Scallop genome provides insights into evolution of bilaterian karyotype and development.</title>
        <authorList>
            <person name="Wang S."/>
            <person name="Zhang J."/>
            <person name="Jiao W."/>
            <person name="Li J."/>
            <person name="Xun X."/>
            <person name="Sun Y."/>
            <person name="Guo X."/>
            <person name="Huan P."/>
            <person name="Dong B."/>
            <person name="Zhang L."/>
            <person name="Hu X."/>
            <person name="Sun X."/>
            <person name="Wang J."/>
            <person name="Zhao C."/>
            <person name="Wang Y."/>
            <person name="Wang D."/>
            <person name="Huang X."/>
            <person name="Wang R."/>
            <person name="Lv J."/>
            <person name="Li Y."/>
            <person name="Zhang Z."/>
            <person name="Liu B."/>
            <person name="Lu W."/>
            <person name="Hui Y."/>
            <person name="Liang J."/>
            <person name="Zhou Z."/>
            <person name="Hou R."/>
            <person name="Li X."/>
            <person name="Liu Y."/>
            <person name="Li H."/>
            <person name="Ning X."/>
            <person name="Lin Y."/>
            <person name="Zhao L."/>
            <person name="Xing Q."/>
            <person name="Dou J."/>
            <person name="Li Y."/>
            <person name="Mao J."/>
            <person name="Guo H."/>
            <person name="Dou H."/>
            <person name="Li T."/>
            <person name="Mu C."/>
            <person name="Jiang W."/>
            <person name="Fu Q."/>
            <person name="Fu X."/>
            <person name="Miao Y."/>
            <person name="Liu J."/>
            <person name="Yu Q."/>
            <person name="Li R."/>
            <person name="Liao H."/>
            <person name="Li X."/>
            <person name="Kong Y."/>
            <person name="Jiang Z."/>
            <person name="Chourrout D."/>
            <person name="Li R."/>
            <person name="Bao Z."/>
        </authorList>
    </citation>
    <scope>NUCLEOTIDE SEQUENCE [LARGE SCALE GENOMIC DNA]</scope>
    <source>
        <strain evidence="2 3">PY_sf001</strain>
    </source>
</reference>
<protein>
    <submittedName>
        <fullName evidence="2">Uncharacterized protein C7orf62</fullName>
    </submittedName>
</protein>
<evidence type="ECO:0000313" key="2">
    <source>
        <dbReference type="EMBL" id="OWF52742.1"/>
    </source>
</evidence>
<accession>A0A210QVQ6</accession>
<gene>
    <name evidence="2" type="ORF">KP79_PYT06324</name>
</gene>
<dbReference type="PANTHER" id="PTHR34035">
    <property type="entry name" value="TESTIS-EXPRESSED PROTEIN 47"/>
    <property type="match status" value="1"/>
</dbReference>
<dbReference type="AlphaFoldDB" id="A0A210QVQ6"/>
<organism evidence="2 3">
    <name type="scientific">Mizuhopecten yessoensis</name>
    <name type="common">Japanese scallop</name>
    <name type="synonym">Patinopecten yessoensis</name>
    <dbReference type="NCBI Taxonomy" id="6573"/>
    <lineage>
        <taxon>Eukaryota</taxon>
        <taxon>Metazoa</taxon>
        <taxon>Spiralia</taxon>
        <taxon>Lophotrochozoa</taxon>
        <taxon>Mollusca</taxon>
        <taxon>Bivalvia</taxon>
        <taxon>Autobranchia</taxon>
        <taxon>Pteriomorphia</taxon>
        <taxon>Pectinida</taxon>
        <taxon>Pectinoidea</taxon>
        <taxon>Pectinidae</taxon>
        <taxon>Mizuhopecten</taxon>
    </lineage>
</organism>
<name>A0A210QVQ6_MIZYE</name>
<dbReference type="Proteomes" id="UP000242188">
    <property type="component" value="Unassembled WGS sequence"/>
</dbReference>
<feature type="region of interest" description="Disordered" evidence="1">
    <location>
        <begin position="1"/>
        <end position="41"/>
    </location>
</feature>
<dbReference type="PANTHER" id="PTHR34035:SF1">
    <property type="entry name" value="TESTIS-EXPRESSED PROTEIN 47"/>
    <property type="match status" value="1"/>
</dbReference>
<dbReference type="OrthoDB" id="548795at2759"/>
<keyword evidence="3" id="KW-1185">Reference proteome</keyword>
<dbReference type="InterPro" id="IPR055308">
    <property type="entry name" value="TEX47-like"/>
</dbReference>